<name>A0A1M6MEL5_9CLOT</name>
<gene>
    <name evidence="3" type="ORF">SAMN02745248_01024</name>
</gene>
<dbReference type="RefSeq" id="WP_072903058.1">
    <property type="nucleotide sequence ID" value="NZ_FRAD01000007.1"/>
</dbReference>
<evidence type="ECO:0000313" key="4">
    <source>
        <dbReference type="Proteomes" id="UP000183952"/>
    </source>
</evidence>
<dbReference type="STRING" id="1121331.SAMN02745248_01024"/>
<evidence type="ECO:0000256" key="1">
    <source>
        <dbReference type="SAM" id="SignalP"/>
    </source>
</evidence>
<dbReference type="Pfam" id="PF05593">
    <property type="entry name" value="RHS_repeat"/>
    <property type="match status" value="1"/>
</dbReference>
<organism evidence="3 4">
    <name type="scientific">Hathewaya proteolytica DSM 3090</name>
    <dbReference type="NCBI Taxonomy" id="1121331"/>
    <lineage>
        <taxon>Bacteria</taxon>
        <taxon>Bacillati</taxon>
        <taxon>Bacillota</taxon>
        <taxon>Clostridia</taxon>
        <taxon>Eubacteriales</taxon>
        <taxon>Clostridiaceae</taxon>
        <taxon>Hathewaya</taxon>
    </lineage>
</organism>
<reference evidence="3 4" key="1">
    <citation type="submission" date="2016-11" db="EMBL/GenBank/DDBJ databases">
        <authorList>
            <person name="Jaros S."/>
            <person name="Januszkiewicz K."/>
            <person name="Wedrychowicz H."/>
        </authorList>
    </citation>
    <scope>NUCLEOTIDE SEQUENCE [LARGE SCALE GENOMIC DNA]</scope>
    <source>
        <strain evidence="3 4">DSM 3090</strain>
    </source>
</reference>
<keyword evidence="1" id="KW-0732">Signal</keyword>
<dbReference type="SMART" id="SM00635">
    <property type="entry name" value="BID_2"/>
    <property type="match status" value="1"/>
</dbReference>
<dbReference type="EMBL" id="FRAD01000007">
    <property type="protein sequence ID" value="SHJ81877.1"/>
    <property type="molecule type" value="Genomic_DNA"/>
</dbReference>
<dbReference type="Proteomes" id="UP000183952">
    <property type="component" value="Unassembled WGS sequence"/>
</dbReference>
<dbReference type="InterPro" id="IPR003343">
    <property type="entry name" value="Big_2"/>
</dbReference>
<dbReference type="InterPro" id="IPR031325">
    <property type="entry name" value="RHS_repeat"/>
</dbReference>
<accession>A0A1M6MEL5</accession>
<keyword evidence="4" id="KW-1185">Reference proteome</keyword>
<feature type="domain" description="BIG2" evidence="2">
    <location>
        <begin position="73"/>
        <end position="159"/>
    </location>
</feature>
<dbReference type="OrthoDB" id="9771173at2"/>
<evidence type="ECO:0000259" key="2">
    <source>
        <dbReference type="SMART" id="SM00635"/>
    </source>
</evidence>
<feature type="chain" id="PRO_5038742126" evidence="1">
    <location>
        <begin position="25"/>
        <end position="436"/>
    </location>
</feature>
<sequence length="436" mass="50350">MNKKIFFLFMCMSFIFIFQRYTYADTYHYDELNRLITVTFDNGNSINYSYDPCGNILSTKKTVIAQEPKIISLDTGISGSTLNLNVGQYYTLHCTAKFDNGQIQNIDKDISYTSSNKNIISVDNLGNISAISSGSTNLIILYKGFTVTLTINILDPSSENKKQYYENEIIYTVNSCKERTLEYESCDMSSLERISYIKTSETGKRTLALNELIKLEDLISEVSSMEDFEMKNYLIAQRNELATKILSIDKKLYNKELELHLDNENVLLNEYETCDPQTIEEIQQIRDSYEGLRNNTLLELLSIQELITQMTDSLNIEIASHLQEKYDNMNARIIAMDTRLYNKELDILISDADAKLILYENSACSTQEEITYTRDTYEGERSQALYKIIEVTDRITTLKNSLGINVDEKYNEFLSEFNTRIHARDNKLAELENQLY</sequence>
<protein>
    <submittedName>
        <fullName evidence="3">YD repeat-containing protein</fullName>
    </submittedName>
</protein>
<dbReference type="AlphaFoldDB" id="A0A1M6MEL5"/>
<evidence type="ECO:0000313" key="3">
    <source>
        <dbReference type="EMBL" id="SHJ81877.1"/>
    </source>
</evidence>
<dbReference type="SUPFAM" id="SSF49373">
    <property type="entry name" value="Invasin/intimin cell-adhesion fragments"/>
    <property type="match status" value="1"/>
</dbReference>
<dbReference type="Gene3D" id="2.60.40.1080">
    <property type="match status" value="1"/>
</dbReference>
<dbReference type="InterPro" id="IPR008964">
    <property type="entry name" value="Invasin/intimin_cell_adhesion"/>
</dbReference>
<proteinExistence type="predicted"/>
<feature type="signal peptide" evidence="1">
    <location>
        <begin position="1"/>
        <end position="24"/>
    </location>
</feature>